<dbReference type="Proteomes" id="UP000015105">
    <property type="component" value="Chromosome 7D"/>
</dbReference>
<organism evidence="1 2">
    <name type="scientific">Aegilops tauschii subsp. strangulata</name>
    <name type="common">Goatgrass</name>
    <dbReference type="NCBI Taxonomy" id="200361"/>
    <lineage>
        <taxon>Eukaryota</taxon>
        <taxon>Viridiplantae</taxon>
        <taxon>Streptophyta</taxon>
        <taxon>Embryophyta</taxon>
        <taxon>Tracheophyta</taxon>
        <taxon>Spermatophyta</taxon>
        <taxon>Magnoliopsida</taxon>
        <taxon>Liliopsida</taxon>
        <taxon>Poales</taxon>
        <taxon>Poaceae</taxon>
        <taxon>BOP clade</taxon>
        <taxon>Pooideae</taxon>
        <taxon>Triticodae</taxon>
        <taxon>Triticeae</taxon>
        <taxon>Triticinae</taxon>
        <taxon>Aegilops</taxon>
    </lineage>
</organism>
<dbReference type="Gramene" id="AET7Gv20584100.13">
    <property type="protein sequence ID" value="AET7Gv20584100.13"/>
    <property type="gene ID" value="AET7Gv20584100"/>
</dbReference>
<sequence>MMNPKFTRHFPFLLFSARRHVFFLQLSLSPPFPILDWQIVVVKERAATTARRFTNPKVHLHPNYVICASVDCFFSTLKLGCFYNVICMIQHKIYLPSLVWIHIPVAKFYYQINST</sequence>
<evidence type="ECO:0000313" key="2">
    <source>
        <dbReference type="Proteomes" id="UP000015105"/>
    </source>
</evidence>
<keyword evidence="2" id="KW-1185">Reference proteome</keyword>
<accession>A0A453RHL7</accession>
<reference evidence="1" key="5">
    <citation type="journal article" date="2021" name="G3 (Bethesda)">
        <title>Aegilops tauschii genome assembly Aet v5.0 features greater sequence contiguity and improved annotation.</title>
        <authorList>
            <person name="Wang L."/>
            <person name="Zhu T."/>
            <person name="Rodriguez J.C."/>
            <person name="Deal K.R."/>
            <person name="Dubcovsky J."/>
            <person name="McGuire P.E."/>
            <person name="Lux T."/>
            <person name="Spannagl M."/>
            <person name="Mayer K.F.X."/>
            <person name="Baldrich P."/>
            <person name="Meyers B.C."/>
            <person name="Huo N."/>
            <person name="Gu Y.Q."/>
            <person name="Zhou H."/>
            <person name="Devos K.M."/>
            <person name="Bennetzen J.L."/>
            <person name="Unver T."/>
            <person name="Budak H."/>
            <person name="Gulick P.J."/>
            <person name="Galiba G."/>
            <person name="Kalapos B."/>
            <person name="Nelson D.R."/>
            <person name="Li P."/>
            <person name="You F.M."/>
            <person name="Luo M.C."/>
            <person name="Dvorak J."/>
        </authorList>
    </citation>
    <scope>NUCLEOTIDE SEQUENCE [LARGE SCALE GENOMIC DNA]</scope>
    <source>
        <strain evidence="1">cv. AL8/78</strain>
    </source>
</reference>
<proteinExistence type="predicted"/>
<reference evidence="1" key="3">
    <citation type="journal article" date="2017" name="Nature">
        <title>Genome sequence of the progenitor of the wheat D genome Aegilops tauschii.</title>
        <authorList>
            <person name="Luo M.C."/>
            <person name="Gu Y.Q."/>
            <person name="Puiu D."/>
            <person name="Wang H."/>
            <person name="Twardziok S.O."/>
            <person name="Deal K.R."/>
            <person name="Huo N."/>
            <person name="Zhu T."/>
            <person name="Wang L."/>
            <person name="Wang Y."/>
            <person name="McGuire P.E."/>
            <person name="Liu S."/>
            <person name="Long H."/>
            <person name="Ramasamy R.K."/>
            <person name="Rodriguez J.C."/>
            <person name="Van S.L."/>
            <person name="Yuan L."/>
            <person name="Wang Z."/>
            <person name="Xia Z."/>
            <person name="Xiao L."/>
            <person name="Anderson O.D."/>
            <person name="Ouyang S."/>
            <person name="Liang Y."/>
            <person name="Zimin A.V."/>
            <person name="Pertea G."/>
            <person name="Qi P."/>
            <person name="Bennetzen J.L."/>
            <person name="Dai X."/>
            <person name="Dawson M.W."/>
            <person name="Muller H.G."/>
            <person name="Kugler K."/>
            <person name="Rivarola-Duarte L."/>
            <person name="Spannagl M."/>
            <person name="Mayer K.F.X."/>
            <person name="Lu F.H."/>
            <person name="Bevan M.W."/>
            <person name="Leroy P."/>
            <person name="Li P."/>
            <person name="You F.M."/>
            <person name="Sun Q."/>
            <person name="Liu Z."/>
            <person name="Lyons E."/>
            <person name="Wicker T."/>
            <person name="Salzberg S.L."/>
            <person name="Devos K.M."/>
            <person name="Dvorak J."/>
        </authorList>
    </citation>
    <scope>NUCLEOTIDE SEQUENCE [LARGE SCALE GENOMIC DNA]</scope>
    <source>
        <strain evidence="1">cv. AL8/78</strain>
    </source>
</reference>
<dbReference type="EnsemblPlants" id="AET7Gv20584100.13">
    <property type="protein sequence ID" value="AET7Gv20584100.13"/>
    <property type="gene ID" value="AET7Gv20584100"/>
</dbReference>
<name>A0A453RHL7_AEGTS</name>
<reference evidence="1" key="4">
    <citation type="submission" date="2019-03" db="UniProtKB">
        <authorList>
            <consortium name="EnsemblPlants"/>
        </authorList>
    </citation>
    <scope>IDENTIFICATION</scope>
</reference>
<dbReference type="EnsemblPlants" id="AET7Gv20584100.12">
    <property type="protein sequence ID" value="AET7Gv20584100.12"/>
    <property type="gene ID" value="AET7Gv20584100"/>
</dbReference>
<reference evidence="2" key="1">
    <citation type="journal article" date="2014" name="Science">
        <title>Ancient hybridizations among the ancestral genomes of bread wheat.</title>
        <authorList>
            <consortium name="International Wheat Genome Sequencing Consortium,"/>
            <person name="Marcussen T."/>
            <person name="Sandve S.R."/>
            <person name="Heier L."/>
            <person name="Spannagl M."/>
            <person name="Pfeifer M."/>
            <person name="Jakobsen K.S."/>
            <person name="Wulff B.B."/>
            <person name="Steuernagel B."/>
            <person name="Mayer K.F."/>
            <person name="Olsen O.A."/>
        </authorList>
    </citation>
    <scope>NUCLEOTIDE SEQUENCE [LARGE SCALE GENOMIC DNA]</scope>
    <source>
        <strain evidence="2">cv. AL8/78</strain>
    </source>
</reference>
<dbReference type="Gramene" id="AET7Gv20584100.12">
    <property type="protein sequence ID" value="AET7Gv20584100.12"/>
    <property type="gene ID" value="AET7Gv20584100"/>
</dbReference>
<protein>
    <submittedName>
        <fullName evidence="1">Uncharacterized protein</fullName>
    </submittedName>
</protein>
<evidence type="ECO:0000313" key="1">
    <source>
        <dbReference type="EnsemblPlants" id="AET7Gv20584100.12"/>
    </source>
</evidence>
<reference evidence="2" key="2">
    <citation type="journal article" date="2017" name="Nat. Plants">
        <title>The Aegilops tauschii genome reveals multiple impacts of transposons.</title>
        <authorList>
            <person name="Zhao G."/>
            <person name="Zou C."/>
            <person name="Li K."/>
            <person name="Wang K."/>
            <person name="Li T."/>
            <person name="Gao L."/>
            <person name="Zhang X."/>
            <person name="Wang H."/>
            <person name="Yang Z."/>
            <person name="Liu X."/>
            <person name="Jiang W."/>
            <person name="Mao L."/>
            <person name="Kong X."/>
            <person name="Jiao Y."/>
            <person name="Jia J."/>
        </authorList>
    </citation>
    <scope>NUCLEOTIDE SEQUENCE [LARGE SCALE GENOMIC DNA]</scope>
    <source>
        <strain evidence="2">cv. AL8/78</strain>
    </source>
</reference>
<dbReference type="AlphaFoldDB" id="A0A453RHL7"/>